<dbReference type="AlphaFoldDB" id="A0A2V4VJD8"/>
<reference evidence="1 2" key="1">
    <citation type="submission" date="2018-06" db="EMBL/GenBank/DDBJ databases">
        <title>Genomic Encyclopedia of Type Strains, Phase III (KMG-III): the genomes of soil and plant-associated and newly described type strains.</title>
        <authorList>
            <person name="Whitman W."/>
        </authorList>
    </citation>
    <scope>NUCLEOTIDE SEQUENCE [LARGE SCALE GENOMIC DNA]</scope>
    <source>
        <strain evidence="1 2">CECT 7022</strain>
    </source>
</reference>
<protein>
    <submittedName>
        <fullName evidence="1">Uncharacterized protein</fullName>
    </submittedName>
</protein>
<evidence type="ECO:0000313" key="1">
    <source>
        <dbReference type="EMBL" id="PYE49244.1"/>
    </source>
</evidence>
<name>A0A2V4VJD8_PAEBA</name>
<dbReference type="SUPFAM" id="SSF52540">
    <property type="entry name" value="P-loop containing nucleoside triphosphate hydrolases"/>
    <property type="match status" value="1"/>
</dbReference>
<dbReference type="Proteomes" id="UP000247790">
    <property type="component" value="Unassembled WGS sequence"/>
</dbReference>
<dbReference type="Gene3D" id="3.40.50.300">
    <property type="entry name" value="P-loop containing nucleotide triphosphate hydrolases"/>
    <property type="match status" value="1"/>
</dbReference>
<accession>A0A2V4VJD8</accession>
<organism evidence="1 2">
    <name type="scientific">Paenibacillus barcinonensis</name>
    <dbReference type="NCBI Taxonomy" id="198119"/>
    <lineage>
        <taxon>Bacteria</taxon>
        <taxon>Bacillati</taxon>
        <taxon>Bacillota</taxon>
        <taxon>Bacilli</taxon>
        <taxon>Bacillales</taxon>
        <taxon>Paenibacillaceae</taxon>
        <taxon>Paenibacillus</taxon>
    </lineage>
</organism>
<sequence length="240" mass="28143">MFVHIWILAGLCEKHDLMLYLCKILASTGKRVLLVDGTLQQKYGHNVGDHRHQSLRIVEFEGFDIACQFVTSTAVDQHLQVNGERLEGYDYVLYDLETLHFATRNLWLAAEVRVWVSDYERYNLERSKAWLEQLLVEQELPSELTFHRMLINGVDCKLDAAYLWAYLEGSPFAWTGESLLLPWDELSEAVKLENEHHRRVELGQLSRNYKKSLCRVVEQFTGWERMHSRRAMKEAGRMRA</sequence>
<dbReference type="EMBL" id="QJSW01000006">
    <property type="protein sequence ID" value="PYE49244.1"/>
    <property type="molecule type" value="Genomic_DNA"/>
</dbReference>
<gene>
    <name evidence="1" type="ORF">DFQ00_106227</name>
</gene>
<dbReference type="InterPro" id="IPR027417">
    <property type="entry name" value="P-loop_NTPase"/>
</dbReference>
<evidence type="ECO:0000313" key="2">
    <source>
        <dbReference type="Proteomes" id="UP000247790"/>
    </source>
</evidence>
<comment type="caution">
    <text evidence="1">The sequence shown here is derived from an EMBL/GenBank/DDBJ whole genome shotgun (WGS) entry which is preliminary data.</text>
</comment>
<proteinExistence type="predicted"/>